<dbReference type="PATRIC" id="fig|1453496.5.peg.1160"/>
<comment type="catalytic activity">
    <reaction evidence="3">
        <text>2 GTP = 3',3'-c-di-GMP + 2 diphosphate</text>
        <dbReference type="Rhea" id="RHEA:24898"/>
        <dbReference type="ChEBI" id="CHEBI:33019"/>
        <dbReference type="ChEBI" id="CHEBI:37565"/>
        <dbReference type="ChEBI" id="CHEBI:58805"/>
        <dbReference type="EC" id="2.7.7.65"/>
    </reaction>
</comment>
<gene>
    <name evidence="6" type="ORF">AT03_05805</name>
</gene>
<evidence type="ECO:0000256" key="2">
    <source>
        <dbReference type="ARBA" id="ARBA00012528"/>
    </source>
</evidence>
<dbReference type="PANTHER" id="PTHR45138">
    <property type="entry name" value="REGULATORY COMPONENTS OF SENSORY TRANSDUCTION SYSTEM"/>
    <property type="match status" value="1"/>
</dbReference>
<dbReference type="KEGG" id="hav:AT03_05805"/>
<keyword evidence="4" id="KW-0812">Transmembrane</keyword>
<dbReference type="GO" id="GO:1902201">
    <property type="term" value="P:negative regulation of bacterial-type flagellum-dependent cell motility"/>
    <property type="evidence" value="ECO:0007669"/>
    <property type="project" value="TreeGrafter"/>
</dbReference>
<organism evidence="6 7">
    <name type="scientific">Hafnia alvei FB1</name>
    <dbReference type="NCBI Taxonomy" id="1453496"/>
    <lineage>
        <taxon>Bacteria</taxon>
        <taxon>Pseudomonadati</taxon>
        <taxon>Pseudomonadota</taxon>
        <taxon>Gammaproteobacteria</taxon>
        <taxon>Enterobacterales</taxon>
        <taxon>Hafniaceae</taxon>
        <taxon>Hafnia</taxon>
    </lineage>
</organism>
<keyword evidence="7" id="KW-1185">Reference proteome</keyword>
<reference evidence="6 7" key="1">
    <citation type="journal article" date="2014" name="Gut Pathog.">
        <title>Gene clusters of Hafnia alvei strain FB1 important in survival and pathogenesis: a draft genome perspective.</title>
        <authorList>
            <person name="Tan J.Y."/>
            <person name="Yin W.F."/>
            <person name="Chan K.G."/>
        </authorList>
    </citation>
    <scope>NUCLEOTIDE SEQUENCE [LARGE SCALE GENOMIC DNA]</scope>
    <source>
        <strain evidence="6 7">FB1</strain>
    </source>
</reference>
<dbReference type="NCBIfam" id="NF040885">
    <property type="entry name" value="diguan_DgcJ"/>
    <property type="match status" value="1"/>
</dbReference>
<dbReference type="PANTHER" id="PTHR45138:SF22">
    <property type="entry name" value="DIGUANYLATE CYCLASE DGCJ-RELATED"/>
    <property type="match status" value="1"/>
</dbReference>
<keyword evidence="4" id="KW-1133">Transmembrane helix</keyword>
<evidence type="ECO:0000256" key="3">
    <source>
        <dbReference type="ARBA" id="ARBA00034247"/>
    </source>
</evidence>
<evidence type="ECO:0000313" key="7">
    <source>
        <dbReference type="Proteomes" id="UP000029986"/>
    </source>
</evidence>
<dbReference type="InterPro" id="IPR043128">
    <property type="entry name" value="Rev_trsase/Diguanyl_cyclase"/>
</dbReference>
<dbReference type="CDD" id="cd01949">
    <property type="entry name" value="GGDEF"/>
    <property type="match status" value="1"/>
</dbReference>
<dbReference type="InterPro" id="IPR029787">
    <property type="entry name" value="Nucleotide_cyclase"/>
</dbReference>
<dbReference type="HOGENOM" id="CLU_042022_1_0_6"/>
<dbReference type="PROSITE" id="PS50887">
    <property type="entry name" value="GGDEF"/>
    <property type="match status" value="1"/>
</dbReference>
<evidence type="ECO:0000256" key="4">
    <source>
        <dbReference type="SAM" id="Phobius"/>
    </source>
</evidence>
<sequence>MLLTKSYKKGVFITMSLTTMVLAFFLWNDYQGLRNYLGYTVDKGRSAIFAEEYINQRIALNLIKSFSISEYKNKKSDSSVLSICNRMESVNDIYGLNLTGHKYHKLAGTLQTKNSSCEDWARDIKYLAKFNSQEEAISQEYSFSNYHWKVQDSIRYYIDFENQYIYINKLVDSSRYAFNNWLRYNGKFIDVDSNARSIKIDDEALRSLHDGQSVTSHIYDDGYTGEKIISMITPLFFGGNLKGIILTDVSINELAKAFYTFDRPFLWKYLTLSVIDRNSAEEINFNQPDKQLFSILNYDKDITRYYTVHLKLDVQYFILNNLFLFILYVLITYSICKYLKYQISKNEVLSLENITDSMTGLYNRKILTQTLDARLKSLTEKNTPVTIIALDCDKLKTINDTLGHHMGDKAITLLGDAIQTSIRKSDYGIRLGGDEFCIILVDCDVERAFITINLIKQKLKVIDTDAIVNFSYGCYQMKSGDTLSDAQIMADELLYKHKKTKR</sequence>
<evidence type="ECO:0000256" key="1">
    <source>
        <dbReference type="ARBA" id="ARBA00004665"/>
    </source>
</evidence>
<dbReference type="InterPro" id="IPR000160">
    <property type="entry name" value="GGDEF_dom"/>
</dbReference>
<feature type="domain" description="GGDEF" evidence="5">
    <location>
        <begin position="383"/>
        <end position="502"/>
    </location>
</feature>
<dbReference type="Pfam" id="PF00990">
    <property type="entry name" value="GGDEF"/>
    <property type="match status" value="1"/>
</dbReference>
<dbReference type="InterPro" id="IPR033420">
    <property type="entry name" value="GAPES1"/>
</dbReference>
<dbReference type="AlphaFoldDB" id="A0A097QZQ1"/>
<dbReference type="Gene3D" id="3.30.70.270">
    <property type="match status" value="1"/>
</dbReference>
<dbReference type="EMBL" id="CP009706">
    <property type="protein sequence ID" value="AIU71948.1"/>
    <property type="molecule type" value="Genomic_DNA"/>
</dbReference>
<dbReference type="EC" id="2.7.7.65" evidence="2"/>
<dbReference type="GO" id="GO:0052621">
    <property type="term" value="F:diguanylate cyclase activity"/>
    <property type="evidence" value="ECO:0007669"/>
    <property type="project" value="UniProtKB-EC"/>
</dbReference>
<dbReference type="OrthoDB" id="6395678at2"/>
<feature type="transmembrane region" description="Helical" evidence="4">
    <location>
        <begin position="316"/>
        <end position="336"/>
    </location>
</feature>
<dbReference type="GO" id="GO:0005886">
    <property type="term" value="C:plasma membrane"/>
    <property type="evidence" value="ECO:0007669"/>
    <property type="project" value="TreeGrafter"/>
</dbReference>
<accession>A0A097QZQ1</accession>
<evidence type="ECO:0000259" key="5">
    <source>
        <dbReference type="PROSITE" id="PS50887"/>
    </source>
</evidence>
<protein>
    <recommendedName>
        <fullName evidence="2">diguanylate cyclase</fullName>
        <ecNumber evidence="2">2.7.7.65</ecNumber>
    </recommendedName>
</protein>
<name>A0A097QZQ1_HAFAL</name>
<dbReference type="GO" id="GO:0043709">
    <property type="term" value="P:cell adhesion involved in single-species biofilm formation"/>
    <property type="evidence" value="ECO:0007669"/>
    <property type="project" value="TreeGrafter"/>
</dbReference>
<proteinExistence type="predicted"/>
<dbReference type="SUPFAM" id="SSF55073">
    <property type="entry name" value="Nucleotide cyclase"/>
    <property type="match status" value="1"/>
</dbReference>
<feature type="transmembrane region" description="Helical" evidence="4">
    <location>
        <begin position="7"/>
        <end position="27"/>
    </location>
</feature>
<dbReference type="RefSeq" id="WP_025800510.1">
    <property type="nucleotide sequence ID" value="NZ_CP009706.1"/>
</dbReference>
<keyword evidence="4" id="KW-0472">Membrane</keyword>
<dbReference type="eggNOG" id="COG3706">
    <property type="taxonomic scope" value="Bacteria"/>
</dbReference>
<comment type="pathway">
    <text evidence="1">Purine metabolism; 3',5'-cyclic di-GMP biosynthesis.</text>
</comment>
<dbReference type="InterPro" id="IPR050469">
    <property type="entry name" value="Diguanylate_Cyclase"/>
</dbReference>
<dbReference type="CDD" id="cd18773">
    <property type="entry name" value="PDC1_HK_sensor"/>
    <property type="match status" value="1"/>
</dbReference>
<dbReference type="SMART" id="SM00267">
    <property type="entry name" value="GGDEF"/>
    <property type="match status" value="1"/>
</dbReference>
<dbReference type="InterPro" id="IPR049828">
    <property type="entry name" value="DgcJ_diguan"/>
</dbReference>
<dbReference type="NCBIfam" id="TIGR00254">
    <property type="entry name" value="GGDEF"/>
    <property type="match status" value="1"/>
</dbReference>
<evidence type="ECO:0000313" key="6">
    <source>
        <dbReference type="EMBL" id="AIU71948.1"/>
    </source>
</evidence>
<dbReference type="Proteomes" id="UP000029986">
    <property type="component" value="Chromosome"/>
</dbReference>
<dbReference type="Pfam" id="PF17155">
    <property type="entry name" value="GAPES1"/>
    <property type="match status" value="1"/>
</dbReference>